<evidence type="ECO:0000256" key="1">
    <source>
        <dbReference type="SAM" id="MobiDB-lite"/>
    </source>
</evidence>
<reference evidence="2" key="1">
    <citation type="submission" date="2021-02" db="EMBL/GenBank/DDBJ databases">
        <authorList>
            <person name="Nowell W R."/>
        </authorList>
    </citation>
    <scope>NUCLEOTIDE SEQUENCE</scope>
</reference>
<dbReference type="AlphaFoldDB" id="A0A819CYJ3"/>
<protein>
    <submittedName>
        <fullName evidence="2">Uncharacterized protein</fullName>
    </submittedName>
</protein>
<evidence type="ECO:0000313" key="2">
    <source>
        <dbReference type="EMBL" id="CAF3826148.1"/>
    </source>
</evidence>
<feature type="compositionally biased region" description="Low complexity" evidence="1">
    <location>
        <begin position="328"/>
        <end position="340"/>
    </location>
</feature>
<accession>A0A819CYJ3</accession>
<sequence>GSTILMGPPHESSIHVGLPVQMMPPGAQLIQVQQHPHGQPLQVVQRIPGQMFHNSQIVHQMPYGHVIRTAQPGQTIQLQHHPADLKDLNAQAFAQGGGLHLLTNANSVPTHHHLVGTTSVTTGVPLTTATFAHTVEGPSLIKFHDDSHRQISSSGHFDEHHHHHHQQQQQHHHHLSSTDESLVRLSTSSSTHFQPQLTTLQPSLLGAPSSPRSIHHHHQQQLENNVIQGGRPPPSLLQIPVNNDEQQQQPSFPRRISRFEERESVPQSHDNNASYPSFRGGRPNYNDRMTSNTMSRGFSRGRGDNGGGGRGGGRGYNNNDRSFRSDSNDNNPGGFRSRGGYNRGGRGAGGEFRFHGRGNNRVNHEHSPTRRSSRSPDRRSSSSRKDQHSDKYSSITGFSAPPNDDYSHRSLPSEALRKKDKSNSELSSNDSNNKSSLTIDETIGSRSGHID</sequence>
<feature type="compositionally biased region" description="Gly residues" evidence="1">
    <location>
        <begin position="304"/>
        <end position="315"/>
    </location>
</feature>
<gene>
    <name evidence="2" type="ORF">OKA104_LOCUS19994</name>
</gene>
<name>A0A819CYJ3_9BILA</name>
<comment type="caution">
    <text evidence="2">The sequence shown here is derived from an EMBL/GenBank/DDBJ whole genome shotgun (WGS) entry which is preliminary data.</text>
</comment>
<evidence type="ECO:0000313" key="3">
    <source>
        <dbReference type="Proteomes" id="UP000663881"/>
    </source>
</evidence>
<feature type="compositionally biased region" description="Polar residues" evidence="1">
    <location>
        <begin position="265"/>
        <end position="275"/>
    </location>
</feature>
<dbReference type="Proteomes" id="UP000663881">
    <property type="component" value="Unassembled WGS sequence"/>
</dbReference>
<feature type="region of interest" description="Disordered" evidence="1">
    <location>
        <begin position="150"/>
        <end position="451"/>
    </location>
</feature>
<feature type="non-terminal residue" evidence="2">
    <location>
        <position position="451"/>
    </location>
</feature>
<feature type="compositionally biased region" description="Basic and acidic residues" evidence="1">
    <location>
        <begin position="362"/>
        <end position="391"/>
    </location>
</feature>
<dbReference type="EMBL" id="CAJOAY010001312">
    <property type="protein sequence ID" value="CAF3826148.1"/>
    <property type="molecule type" value="Genomic_DNA"/>
</dbReference>
<feature type="compositionally biased region" description="Polar residues" evidence="1">
    <location>
        <begin position="178"/>
        <end position="193"/>
    </location>
</feature>
<feature type="compositionally biased region" description="Low complexity" evidence="1">
    <location>
        <begin position="424"/>
        <end position="437"/>
    </location>
</feature>
<feature type="compositionally biased region" description="Polar residues" evidence="1">
    <location>
        <begin position="240"/>
        <end position="251"/>
    </location>
</feature>
<organism evidence="2 3">
    <name type="scientific">Adineta steineri</name>
    <dbReference type="NCBI Taxonomy" id="433720"/>
    <lineage>
        <taxon>Eukaryota</taxon>
        <taxon>Metazoa</taxon>
        <taxon>Spiralia</taxon>
        <taxon>Gnathifera</taxon>
        <taxon>Rotifera</taxon>
        <taxon>Eurotatoria</taxon>
        <taxon>Bdelloidea</taxon>
        <taxon>Adinetida</taxon>
        <taxon>Adinetidae</taxon>
        <taxon>Adineta</taxon>
    </lineage>
</organism>
<proteinExistence type="predicted"/>
<feature type="compositionally biased region" description="Basic residues" evidence="1">
    <location>
        <begin position="161"/>
        <end position="175"/>
    </location>
</feature>
<feature type="compositionally biased region" description="Gly residues" evidence="1">
    <location>
        <begin position="341"/>
        <end position="350"/>
    </location>
</feature>
<feature type="compositionally biased region" description="Low complexity" evidence="1">
    <location>
        <begin position="194"/>
        <end position="205"/>
    </location>
</feature>
<feature type="compositionally biased region" description="Polar residues" evidence="1">
    <location>
        <begin position="287"/>
        <end position="296"/>
    </location>
</feature>